<proteinExistence type="predicted"/>
<protein>
    <recommendedName>
        <fullName evidence="2">Type I restriction enzyme R protein N-terminal domain-containing protein</fullName>
    </recommendedName>
</protein>
<organism evidence="1">
    <name type="scientific">Halimeda micronesica</name>
    <dbReference type="NCBI Taxonomy" id="170426"/>
    <lineage>
        <taxon>Eukaryota</taxon>
        <taxon>Viridiplantae</taxon>
        <taxon>Chlorophyta</taxon>
        <taxon>core chlorophytes</taxon>
        <taxon>Ulvophyceae</taxon>
        <taxon>TCBD clade</taxon>
        <taxon>Bryopsidales</taxon>
        <taxon>Halimedineae</taxon>
        <taxon>Halimedaceae</taxon>
        <taxon>Halimedeae</taxon>
        <taxon>Halimeda</taxon>
    </lineage>
</organism>
<gene>
    <name evidence="1" type="primary">orf133</name>
</gene>
<sequence length="133" mass="15202">MANERKTEIIVRNHFYQFLDLIEVEEQKSDNYKLSEKMLSLKTASKTGSGQGYPEFIITYKKNSDLLIIIECKAQITKHESPNKDQYSKYAVDGVLLYSSYLSKDFDVLSIAVSFFGENKIDLLPSGALIIYN</sequence>
<dbReference type="AlphaFoldDB" id="A0A386AXJ5"/>
<keyword evidence="1" id="KW-0150">Chloroplast</keyword>
<name>A0A386AXJ5_9CHLO</name>
<accession>A0A386AXJ5</accession>
<reference evidence="1" key="2">
    <citation type="journal article" date="2019" name="Mol. Phylogenet. Evol.">
        <title>Reassessment of the classification of bryopsidales (chlorophyta) based on chloroplast phylogenomic analyses.</title>
        <authorList>
            <person name="Cremen M.C."/>
            <person name="Leliaert F."/>
            <person name="West J."/>
            <person name="Lam D.W."/>
            <person name="Shimada S."/>
            <person name="Lopez-Bautista J.M."/>
            <person name="Verbruggen H."/>
        </authorList>
    </citation>
    <scope>NUCLEOTIDE SEQUENCE</scope>
</reference>
<keyword evidence="1" id="KW-0934">Plastid</keyword>
<evidence type="ECO:0000313" key="1">
    <source>
        <dbReference type="EMBL" id="AYC64069.1"/>
    </source>
</evidence>
<geneLocation type="chloroplast" evidence="1"/>
<evidence type="ECO:0008006" key="2">
    <source>
        <dbReference type="Google" id="ProtNLM"/>
    </source>
</evidence>
<dbReference type="EMBL" id="MH591088">
    <property type="protein sequence ID" value="AYC64069.1"/>
    <property type="molecule type" value="Genomic_DNA"/>
</dbReference>
<reference evidence="1" key="1">
    <citation type="submission" date="2018-07" db="EMBL/GenBank/DDBJ databases">
        <authorList>
            <person name="Quirk P.G."/>
            <person name="Krulwich T.A."/>
        </authorList>
    </citation>
    <scope>NUCLEOTIDE SEQUENCE</scope>
</reference>